<organism evidence="1">
    <name type="scientific">uncultured prokaryote</name>
    <dbReference type="NCBI Taxonomy" id="198431"/>
    <lineage>
        <taxon>unclassified sequences</taxon>
        <taxon>environmental samples</taxon>
    </lineage>
</organism>
<dbReference type="AlphaFoldDB" id="A0A0H5Q0H5"/>
<evidence type="ECO:0000313" key="1">
    <source>
        <dbReference type="EMBL" id="CRY95348.1"/>
    </source>
</evidence>
<accession>A0A0H5Q0H5</accession>
<name>A0A0H5Q0H5_9ZZZZ</name>
<proteinExistence type="predicted"/>
<dbReference type="EMBL" id="LN853231">
    <property type="protein sequence ID" value="CRY95348.1"/>
    <property type="molecule type" value="Genomic_DNA"/>
</dbReference>
<reference evidence="1" key="1">
    <citation type="submission" date="2015-06" db="EMBL/GenBank/DDBJ databases">
        <authorList>
            <person name="Joergensen T."/>
        </authorList>
    </citation>
    <scope>NUCLEOTIDE SEQUENCE</scope>
    <source>
        <strain evidence="1">RGRH0601</strain>
    </source>
</reference>
<protein>
    <recommendedName>
        <fullName evidence="2">Capsid protein</fullName>
    </recommendedName>
</protein>
<evidence type="ECO:0008006" key="2">
    <source>
        <dbReference type="Google" id="ProtNLM"/>
    </source>
</evidence>
<reference evidence="1" key="2">
    <citation type="submission" date="2015-07" db="EMBL/GenBank/DDBJ databases">
        <title>Plasmids, circular viruses and viroids from rat gut.</title>
        <authorList>
            <person name="Jorgensen T.J."/>
            <person name="Hansen M.A."/>
            <person name="Xu Z."/>
            <person name="Tabak M.A."/>
            <person name="Sorensen S.J."/>
            <person name="Hansen L.H."/>
        </authorList>
    </citation>
    <scope>NUCLEOTIDE SEQUENCE</scope>
    <source>
        <strain evidence="1">RGRH0601</strain>
    </source>
</reference>
<sequence length="218" mass="24197">MRKYAYRRRGYRGHKPSYTVNRKFCRNLTWNKLANDADIYTAAVQLVYNPSVESSNQLGTILTIKHLEVQLQDLPTYYGLNQEQNVVGHGSLAGGWICVYVPEGTALNKPFPDYGTGKDNYTFYEPNQFVLGSGTWLEGWQIYQNADINRVAAAGAVGISQVPDTSAGNNMRIRVPLSKKLNPGDAIYMIYYVVHTPNLANATVSGCSSVVKYASKAN</sequence>